<feature type="region of interest" description="Disordered" evidence="1">
    <location>
        <begin position="383"/>
        <end position="667"/>
    </location>
</feature>
<protein>
    <submittedName>
        <fullName evidence="2">Ribosome-binding protein 1, putative</fullName>
    </submittedName>
</protein>
<proteinExistence type="predicted"/>
<reference evidence="2 3" key="1">
    <citation type="journal article" date="2017" name="BMC Genomics">
        <title>Whole-genome assembly of Babesia ovata and comparative genomics between closely related pathogens.</title>
        <authorList>
            <person name="Yamagishi J."/>
            <person name="Asada M."/>
            <person name="Hakimi H."/>
            <person name="Tanaka T.Q."/>
            <person name="Sugimoto C."/>
            <person name="Kawazu S."/>
        </authorList>
    </citation>
    <scope>NUCLEOTIDE SEQUENCE [LARGE SCALE GENOMIC DNA]</scope>
    <source>
        <strain evidence="2 3">Miyake</strain>
    </source>
</reference>
<feature type="compositionally biased region" description="Pro residues" evidence="1">
    <location>
        <begin position="561"/>
        <end position="571"/>
    </location>
</feature>
<feature type="compositionally biased region" description="Polar residues" evidence="1">
    <location>
        <begin position="544"/>
        <end position="554"/>
    </location>
</feature>
<feature type="compositionally biased region" description="Pro residues" evidence="1">
    <location>
        <begin position="390"/>
        <end position="402"/>
    </location>
</feature>
<keyword evidence="3" id="KW-1185">Reference proteome</keyword>
<dbReference type="EMBL" id="BDSA01000002">
    <property type="protein sequence ID" value="GBE60988.1"/>
    <property type="molecule type" value="Genomic_DNA"/>
</dbReference>
<feature type="compositionally biased region" description="Low complexity" evidence="1">
    <location>
        <begin position="589"/>
        <end position="616"/>
    </location>
</feature>
<dbReference type="GeneID" id="39874758"/>
<organism evidence="2 3">
    <name type="scientific">Babesia ovata</name>
    <dbReference type="NCBI Taxonomy" id="189622"/>
    <lineage>
        <taxon>Eukaryota</taxon>
        <taxon>Sar</taxon>
        <taxon>Alveolata</taxon>
        <taxon>Apicomplexa</taxon>
        <taxon>Aconoidasida</taxon>
        <taxon>Piroplasmida</taxon>
        <taxon>Babesiidae</taxon>
        <taxon>Babesia</taxon>
    </lineage>
</organism>
<dbReference type="RefSeq" id="XP_028867231.1">
    <property type="nucleotide sequence ID" value="XM_029011398.1"/>
</dbReference>
<comment type="caution">
    <text evidence="2">The sequence shown here is derived from an EMBL/GenBank/DDBJ whole genome shotgun (WGS) entry which is preliminary data.</text>
</comment>
<dbReference type="AlphaFoldDB" id="A0A2H6KDB2"/>
<dbReference type="InterPro" id="IPR004168">
    <property type="entry name" value="PPAK_motif"/>
</dbReference>
<evidence type="ECO:0000313" key="2">
    <source>
        <dbReference type="EMBL" id="GBE60988.1"/>
    </source>
</evidence>
<feature type="compositionally biased region" description="Polar residues" evidence="1">
    <location>
        <begin position="634"/>
        <end position="654"/>
    </location>
</feature>
<dbReference type="Proteomes" id="UP000236319">
    <property type="component" value="Unassembled WGS sequence"/>
</dbReference>
<dbReference type="OrthoDB" id="367190at2759"/>
<evidence type="ECO:0000256" key="1">
    <source>
        <dbReference type="SAM" id="MobiDB-lite"/>
    </source>
</evidence>
<feature type="compositionally biased region" description="Gly residues" evidence="1">
    <location>
        <begin position="617"/>
        <end position="631"/>
    </location>
</feature>
<gene>
    <name evidence="2" type="ORF">BOVATA_024810</name>
</gene>
<accession>A0A2H6KDB2</accession>
<feature type="compositionally biased region" description="Pro residues" evidence="1">
    <location>
        <begin position="418"/>
        <end position="430"/>
    </location>
</feature>
<sequence>MTGHGVPLDTLKQCLQFLMWLKNNGVKQGEVAEYLHGRIKNHFNSPFLSVENVEKGLSPFLTAVSNFYERLCYKAEAGSYGGRDAEDIANALLDCLPKFLAAIYYLEYCVTPSYDSLGGGGWKKDWLGYNAGDWWGGDLANYLHAPSKETKYGVIPGGFTYGDVRYYSQWRAYYQGSYMVYDLQDILKKQPYNFFRSVFVSSVFSNNSGTGPQNTANAVSLVRTFCDIVLGEEGQEGGELINALNDGLRQQVSSTENSICWKDLKDHCAQLRKKFDKLNRKDERFDFTGQSTRLIDLNTKELAKETAKWMRTLMKLRPNQLGEYFTKYLFPYGFTFNGEARFRIHGSKLNGLKEDWRDVIGALHKSGDGDLDRLKEILEGKNKINCAGPASPPKKPEVPPAKVPEAPKEVVPEKKVPVVPPKKPEVPPAKVPEGNQNEGKKSEGAQNQGKKSEGAQNQGKKSEGAQNQGKKSEGTPNPTGDTSSGSPVADSADASPSPGGHGATSPKGPPASPQVPGTSVNPVATSSPAGSPDPQWPPGKVTPAPSSAPGSSVIQAVQPQQPQPPPLPAGPGPAGKPGGAVPSSTDSDTPAQQPTSPQAPVATPSPSVVGPSAGPTGVQGTGPKGGGGAGLQGSQDVSQPTNQGSDHISSGVTTASGGPAPGGGGSG</sequence>
<evidence type="ECO:0000313" key="3">
    <source>
        <dbReference type="Proteomes" id="UP000236319"/>
    </source>
</evidence>
<feature type="compositionally biased region" description="Polar residues" evidence="1">
    <location>
        <begin position="515"/>
        <end position="529"/>
    </location>
</feature>
<feature type="compositionally biased region" description="Low complexity" evidence="1">
    <location>
        <begin position="483"/>
        <end position="498"/>
    </location>
</feature>
<name>A0A2H6KDB2_9APIC</name>
<feature type="compositionally biased region" description="Basic and acidic residues" evidence="1">
    <location>
        <begin position="405"/>
        <end position="416"/>
    </location>
</feature>
<dbReference type="VEuPathDB" id="PiroplasmaDB:BOVATA_024810"/>
<dbReference type="Pfam" id="PF02818">
    <property type="entry name" value="PPAK"/>
    <property type="match status" value="1"/>
</dbReference>
<feature type="compositionally biased region" description="Polar residues" evidence="1">
    <location>
        <begin position="444"/>
        <end position="482"/>
    </location>
</feature>